<comment type="catalytic activity">
    <reaction evidence="1">
        <text>a 2,3-saturated acyl-CoA + O2 = a (2E)-enoyl-CoA + H2O2</text>
        <dbReference type="Rhea" id="RHEA:38959"/>
        <dbReference type="ChEBI" id="CHEBI:15379"/>
        <dbReference type="ChEBI" id="CHEBI:16240"/>
        <dbReference type="ChEBI" id="CHEBI:58856"/>
        <dbReference type="ChEBI" id="CHEBI:65111"/>
        <dbReference type="EC" id="1.3.3.6"/>
    </reaction>
</comment>
<dbReference type="OrthoDB" id="538336at2759"/>
<dbReference type="STRING" id="3076.A0A2P6U098"/>
<dbReference type="GO" id="GO:0055088">
    <property type="term" value="P:lipid homeostasis"/>
    <property type="evidence" value="ECO:0007669"/>
    <property type="project" value="TreeGrafter"/>
</dbReference>
<feature type="domain" description="SET" evidence="13">
    <location>
        <begin position="1048"/>
        <end position="1300"/>
    </location>
</feature>
<dbReference type="SUPFAM" id="SSF82199">
    <property type="entry name" value="SET domain"/>
    <property type="match status" value="1"/>
</dbReference>
<dbReference type="Gene3D" id="3.90.1410.10">
    <property type="entry name" value="set domain protein methyltransferase, domain 1"/>
    <property type="match status" value="1"/>
</dbReference>
<keyword evidence="15" id="KW-1185">Reference proteome</keyword>
<dbReference type="InterPro" id="IPR036464">
    <property type="entry name" value="Rubisco_LSMT_subst-bd_sf"/>
</dbReference>
<dbReference type="FunFam" id="1.20.140.10:FF:000010">
    <property type="entry name" value="Acyl-coenzyme A oxidase"/>
    <property type="match status" value="1"/>
</dbReference>
<evidence type="ECO:0000256" key="5">
    <source>
        <dbReference type="ARBA" id="ARBA00012870"/>
    </source>
</evidence>
<dbReference type="PANTHER" id="PTHR10909:SF378">
    <property type="entry name" value="ACYL-COENZYME A OXIDASE"/>
    <property type="match status" value="1"/>
</dbReference>
<dbReference type="Pfam" id="PF22924">
    <property type="entry name" value="ACOX_C_alpha1"/>
    <property type="match status" value="1"/>
</dbReference>
<dbReference type="GO" id="GO:0005504">
    <property type="term" value="F:fatty acid binding"/>
    <property type="evidence" value="ECO:0007669"/>
    <property type="project" value="TreeGrafter"/>
</dbReference>
<dbReference type="Gene3D" id="1.20.140.10">
    <property type="entry name" value="Butyryl-CoA Dehydrogenase, subunit A, domain 3"/>
    <property type="match status" value="2"/>
</dbReference>
<comment type="cofactor">
    <cofactor evidence="2">
        <name>FAD</name>
        <dbReference type="ChEBI" id="CHEBI:57692"/>
    </cofactor>
</comment>
<dbReference type="InterPro" id="IPR046373">
    <property type="entry name" value="Acyl-CoA_Oxase/DH_mid-dom_sf"/>
</dbReference>
<dbReference type="Pfam" id="PF01756">
    <property type="entry name" value="ACOX"/>
    <property type="match status" value="1"/>
</dbReference>
<gene>
    <name evidence="14" type="ORF">C2E21_1664</name>
</gene>
<feature type="region of interest" description="Disordered" evidence="12">
    <location>
        <begin position="235"/>
        <end position="345"/>
    </location>
</feature>
<evidence type="ECO:0000256" key="4">
    <source>
        <dbReference type="ARBA" id="ARBA00006288"/>
    </source>
</evidence>
<evidence type="ECO:0000256" key="8">
    <source>
        <dbReference type="ARBA" id="ARBA00022832"/>
    </source>
</evidence>
<dbReference type="GO" id="GO:0003997">
    <property type="term" value="F:acyl-CoA oxidase activity"/>
    <property type="evidence" value="ECO:0007669"/>
    <property type="project" value="UniProtKB-EC"/>
</dbReference>
<evidence type="ECO:0000256" key="2">
    <source>
        <dbReference type="ARBA" id="ARBA00001974"/>
    </source>
</evidence>
<dbReference type="InterPro" id="IPR001214">
    <property type="entry name" value="SET_dom"/>
</dbReference>
<evidence type="ECO:0000256" key="9">
    <source>
        <dbReference type="ARBA" id="ARBA00023002"/>
    </source>
</evidence>
<organism evidence="14 15">
    <name type="scientific">Chlorella sorokiniana</name>
    <name type="common">Freshwater green alga</name>
    <dbReference type="NCBI Taxonomy" id="3076"/>
    <lineage>
        <taxon>Eukaryota</taxon>
        <taxon>Viridiplantae</taxon>
        <taxon>Chlorophyta</taxon>
        <taxon>core chlorophytes</taxon>
        <taxon>Trebouxiophyceae</taxon>
        <taxon>Chlorellales</taxon>
        <taxon>Chlorellaceae</taxon>
        <taxon>Chlorella clade</taxon>
        <taxon>Chlorella</taxon>
    </lineage>
</organism>
<keyword evidence="8" id="KW-0276">Fatty acid metabolism</keyword>
<keyword evidence="9" id="KW-0560">Oxidoreductase</keyword>
<dbReference type="EC" id="1.3.3.6" evidence="5"/>
<dbReference type="InterPro" id="IPR012258">
    <property type="entry name" value="Acyl-CoA_oxidase"/>
</dbReference>
<keyword evidence="11" id="KW-0576">Peroxisome</keyword>
<comment type="similarity">
    <text evidence="4">Belongs to the acyl-CoA oxidase family.</text>
</comment>
<dbReference type="InterPro" id="IPR055060">
    <property type="entry name" value="ACOX_C_alpha1"/>
</dbReference>
<feature type="region of interest" description="Disordered" evidence="12">
    <location>
        <begin position="136"/>
        <end position="200"/>
    </location>
</feature>
<dbReference type="GO" id="GO:0071949">
    <property type="term" value="F:FAD binding"/>
    <property type="evidence" value="ECO:0007669"/>
    <property type="project" value="InterPro"/>
</dbReference>
<dbReference type="Pfam" id="PF00856">
    <property type="entry name" value="SET"/>
    <property type="match status" value="1"/>
</dbReference>
<dbReference type="SUPFAM" id="SSF56645">
    <property type="entry name" value="Acyl-CoA dehydrogenase NM domain-like"/>
    <property type="match status" value="1"/>
</dbReference>
<accession>A0A2P6U098</accession>
<evidence type="ECO:0000256" key="12">
    <source>
        <dbReference type="SAM" id="MobiDB-lite"/>
    </source>
</evidence>
<dbReference type="CDD" id="cd10527">
    <property type="entry name" value="SET_LSMT"/>
    <property type="match status" value="1"/>
</dbReference>
<dbReference type="FunFam" id="1.20.140.10:FF:000007">
    <property type="entry name" value="Acyl-coenzyme A oxidase"/>
    <property type="match status" value="1"/>
</dbReference>
<dbReference type="GO" id="GO:0005777">
    <property type="term" value="C:peroxisome"/>
    <property type="evidence" value="ECO:0007669"/>
    <property type="project" value="UniProtKB-SubCell"/>
</dbReference>
<evidence type="ECO:0000256" key="3">
    <source>
        <dbReference type="ARBA" id="ARBA00004275"/>
    </source>
</evidence>
<comment type="subcellular location">
    <subcellularLocation>
        <location evidence="3">Peroxisome</location>
    </subcellularLocation>
</comment>
<dbReference type="InterPro" id="IPR002655">
    <property type="entry name" value="Acyl-CoA_oxidase_C"/>
</dbReference>
<dbReference type="GO" id="GO:0033540">
    <property type="term" value="P:fatty acid beta-oxidation using acyl-CoA oxidase"/>
    <property type="evidence" value="ECO:0007669"/>
    <property type="project" value="TreeGrafter"/>
</dbReference>
<dbReference type="FunFam" id="2.40.110.10:FF:000005">
    <property type="entry name" value="Acyl-coenzyme A oxidase"/>
    <property type="match status" value="1"/>
</dbReference>
<evidence type="ECO:0000256" key="7">
    <source>
        <dbReference type="ARBA" id="ARBA00022827"/>
    </source>
</evidence>
<dbReference type="Gene3D" id="3.90.1420.10">
    <property type="entry name" value="Rubisco LSMT, substrate-binding domain"/>
    <property type="match status" value="1"/>
</dbReference>
<keyword evidence="10" id="KW-0443">Lipid metabolism</keyword>
<dbReference type="Pfam" id="PF02770">
    <property type="entry name" value="Acyl-CoA_dh_M"/>
    <property type="match status" value="1"/>
</dbReference>
<evidence type="ECO:0000256" key="10">
    <source>
        <dbReference type="ARBA" id="ARBA00023098"/>
    </source>
</evidence>
<dbReference type="InterPro" id="IPR046341">
    <property type="entry name" value="SET_dom_sf"/>
</dbReference>
<proteinExistence type="inferred from homology"/>
<dbReference type="EMBL" id="LHPG02000003">
    <property type="protein sequence ID" value="PRW59742.1"/>
    <property type="molecule type" value="Genomic_DNA"/>
</dbReference>
<dbReference type="SUPFAM" id="SSF81822">
    <property type="entry name" value="RuBisCo LSMT C-terminal, substrate-binding domain"/>
    <property type="match status" value="1"/>
</dbReference>
<feature type="compositionally biased region" description="Low complexity" evidence="12">
    <location>
        <begin position="243"/>
        <end position="259"/>
    </location>
</feature>
<dbReference type="InterPro" id="IPR009100">
    <property type="entry name" value="AcylCoA_DH/oxidase_NM_dom_sf"/>
</dbReference>
<evidence type="ECO:0000256" key="11">
    <source>
        <dbReference type="ARBA" id="ARBA00023140"/>
    </source>
</evidence>
<feature type="compositionally biased region" description="Low complexity" evidence="12">
    <location>
        <begin position="301"/>
        <end position="325"/>
    </location>
</feature>
<dbReference type="Proteomes" id="UP000239899">
    <property type="component" value="Unassembled WGS sequence"/>
</dbReference>
<dbReference type="InterPro" id="IPR036250">
    <property type="entry name" value="AcylCo_DH-like_C"/>
</dbReference>
<dbReference type="InterPro" id="IPR006091">
    <property type="entry name" value="Acyl-CoA_Oxase/DH_mid-dom"/>
</dbReference>
<evidence type="ECO:0000256" key="1">
    <source>
        <dbReference type="ARBA" id="ARBA00001201"/>
    </source>
</evidence>
<sequence>MQAESPQAAGSHYSSTGAAKAARQARSRRSMLPNSLPVHSGALAANPSTQQYYIVRVDAPPGVSTIAADSCPVTIESGPHATLQLALETLQHPRKRAYVLPDIVFLPTNSTVYAMNEVVPQSKPRLVVSSAAVAAARGPNLPPPRQHGGQSPAARSHRRTGSGSRDAHATSTPALWQGPAAAGPALDGLGDLPGGLPWPQAQLGAQQAAAALGQPDALPLPLQLPLLPLPPELLPPLPPLPGQPAAAPPAAVLATPQQPRLQRRAAHAPDADGEAEAEAGDPQSVQQSAQQEAAPERPEQQPEQQSEKQQQQATPPQEQQQQQAQGMELEQHPSPFDAHALPAGGHSPVQQLLRRAAALSRHFEGASSSSGSSMSGQHASAYAVRQLPKFDVTLMEQFLDDQRVLKHEVYELFRQHPDLLVAEEEGLTKEEHRELVRRCLRTIINAGYSPMSFFAKDYASYFKLAELLSLVDLSLTIKLGVQYSLWGGSVFNLGTEKHRRKYLEDIDRLRLPGCFAMTELKHGSNVAGLQTEAILDVRTDEWVVNTPDDGAIKWWIGNAAEDGKAATVFARLKVPSPDGSGALDDHGVHAFVVPLRDEQGQLCGGVEIHDCGYKVGLNGIDNGAIRFTNVRVPRDNLLDRFATVDRSGRYSSPIASSTKRFAATIGELTGGRVGLTAASVGVLKGALTIAVRYSAQRQQFGPPDAPEVAVLDYPSQQAKLMPMLATCYALNFAKNKLVDKYCEMKRTKDEALVADVHSLSAGLKAYTTAYVNTALSICRECCGGHGYAAVNRLGALRSDHDIFQTFEGDNTVLLQQVAALLLKEYQDQFRGSPIAATWSYLKIWARDSLPANPLVTHETDVAHLRDPTFLVRALRYRSARLLHTLAARLRKHSRRLGEFKAWNKCLLHVLALARAHIESVVLTDMLAAVNACNDPDCRRSLKALADLFALDRIYNEIIFRNDDYIAPEKAKAIQRLIEALCSEVRGVAVPLVDAFAIPDHILRAPIGLSTTAVDPYSEYLAAQPSHPLFQVSLGGQSAQRPLTQASAKSFEKLYDGLAGVLAPGGAVAARPTPLGRGLVAEQPIAKGNVLLSVDWANLLCVTDQPKQTGNAFGRRCLEDWQLLHGPLPPLLQRYLLADEGDWFLRLAVWLLWLKRNAQGPWRLYIDLLPKQEEMSCLMNYRPEELADFQSPLIEARARVEREQIAALHERLLSSTSGELRVLQLADSLEDTLWAACMVNSRCFSETVDGETVSLVVPCADMANHVLSPNAGYRFVAEADAFQLQALQDIPAGTEACISYGCTHKDSLALLRDYGFVQPGNLNDRVPFNAGDDIASQLAGGGSSQRPSLSAPRLLAAVGLGQFVGDLTPAATAAMGDGDEASAQRRLIACMMSLQPFLRDLGRPAAGAAAAAAGLPPLPEADLARERQSVAALQVQCQALLDRMPTSAAEDEALLSSRQQLGVRQQAAVAARLESKRLILAAADALQRYADTLQ</sequence>
<comment type="caution">
    <text evidence="14">The sequence shown here is derived from an EMBL/GenBank/DDBJ whole genome shotgun (WGS) entry which is preliminary data.</text>
</comment>
<feature type="region of interest" description="Disordered" evidence="12">
    <location>
        <begin position="1"/>
        <end position="34"/>
    </location>
</feature>
<dbReference type="SUPFAM" id="SSF47203">
    <property type="entry name" value="Acyl-CoA dehydrogenase C-terminal domain-like"/>
    <property type="match status" value="2"/>
</dbReference>
<evidence type="ECO:0000313" key="15">
    <source>
        <dbReference type="Proteomes" id="UP000239899"/>
    </source>
</evidence>
<protein>
    <recommendedName>
        <fullName evidence="5">acyl-CoA oxidase</fullName>
        <ecNumber evidence="5">1.3.3.6</ecNumber>
    </recommendedName>
</protein>
<dbReference type="Gene3D" id="2.40.110.10">
    <property type="entry name" value="Butyryl-CoA Dehydrogenase, subunit A, domain 2"/>
    <property type="match status" value="1"/>
</dbReference>
<reference evidence="14 15" key="1">
    <citation type="journal article" date="2018" name="Plant J.">
        <title>Genome sequences of Chlorella sorokiniana UTEX 1602 and Micractinium conductrix SAG 241.80: implications to maltose excretion by a green alga.</title>
        <authorList>
            <person name="Arriola M.B."/>
            <person name="Velmurugan N."/>
            <person name="Zhang Y."/>
            <person name="Plunkett M.H."/>
            <person name="Hondzo H."/>
            <person name="Barney B.M."/>
        </authorList>
    </citation>
    <scope>NUCLEOTIDE SEQUENCE [LARGE SCALE GENOMIC DNA]</scope>
    <source>
        <strain evidence="15">UTEX 1602</strain>
    </source>
</reference>
<evidence type="ECO:0000259" key="13">
    <source>
        <dbReference type="PROSITE" id="PS50280"/>
    </source>
</evidence>
<evidence type="ECO:0000313" key="14">
    <source>
        <dbReference type="EMBL" id="PRW59742.1"/>
    </source>
</evidence>
<name>A0A2P6U098_CHLSO</name>
<feature type="compositionally biased region" description="Low complexity" evidence="12">
    <location>
        <begin position="178"/>
        <end position="200"/>
    </location>
</feature>
<keyword evidence="6" id="KW-0285">Flavoprotein</keyword>
<dbReference type="PROSITE" id="PS50280">
    <property type="entry name" value="SET"/>
    <property type="match status" value="1"/>
</dbReference>
<evidence type="ECO:0000256" key="6">
    <source>
        <dbReference type="ARBA" id="ARBA00022630"/>
    </source>
</evidence>
<feature type="compositionally biased region" description="Low complexity" evidence="12">
    <location>
        <begin position="280"/>
        <end position="293"/>
    </location>
</feature>
<keyword evidence="7" id="KW-0274">FAD</keyword>
<dbReference type="PANTHER" id="PTHR10909">
    <property type="entry name" value="ELECTRON TRANSPORT OXIDOREDUCTASE"/>
    <property type="match status" value="1"/>
</dbReference>